<accession>A0A6A5Z953</accession>
<evidence type="ECO:0000313" key="9">
    <source>
        <dbReference type="EMBL" id="KAF2115746.1"/>
    </source>
</evidence>
<evidence type="ECO:0000256" key="2">
    <source>
        <dbReference type="ARBA" id="ARBA00022692"/>
    </source>
</evidence>
<evidence type="ECO:0000256" key="7">
    <source>
        <dbReference type="SAM" id="Phobius"/>
    </source>
</evidence>
<proteinExistence type="inferred from homology"/>
<feature type="region of interest" description="Disordered" evidence="6">
    <location>
        <begin position="322"/>
        <end position="391"/>
    </location>
</feature>
<feature type="compositionally biased region" description="Basic and acidic residues" evidence="6">
    <location>
        <begin position="382"/>
        <end position="391"/>
    </location>
</feature>
<feature type="transmembrane region" description="Helical" evidence="7">
    <location>
        <begin position="114"/>
        <end position="136"/>
    </location>
</feature>
<protein>
    <recommendedName>
        <fullName evidence="8">Rhodopsin domain-containing protein</fullName>
    </recommendedName>
</protein>
<feature type="transmembrane region" description="Helical" evidence="7">
    <location>
        <begin position="200"/>
        <end position="226"/>
    </location>
</feature>
<feature type="domain" description="Rhodopsin" evidence="8">
    <location>
        <begin position="51"/>
        <end position="307"/>
    </location>
</feature>
<name>A0A6A5Z953_9PLEO</name>
<reference evidence="9" key="1">
    <citation type="journal article" date="2020" name="Stud. Mycol.">
        <title>101 Dothideomycetes genomes: a test case for predicting lifestyles and emergence of pathogens.</title>
        <authorList>
            <person name="Haridas S."/>
            <person name="Albert R."/>
            <person name="Binder M."/>
            <person name="Bloem J."/>
            <person name="Labutti K."/>
            <person name="Salamov A."/>
            <person name="Andreopoulos B."/>
            <person name="Baker S."/>
            <person name="Barry K."/>
            <person name="Bills G."/>
            <person name="Bluhm B."/>
            <person name="Cannon C."/>
            <person name="Castanera R."/>
            <person name="Culley D."/>
            <person name="Daum C."/>
            <person name="Ezra D."/>
            <person name="Gonzalez J."/>
            <person name="Henrissat B."/>
            <person name="Kuo A."/>
            <person name="Liang C."/>
            <person name="Lipzen A."/>
            <person name="Lutzoni F."/>
            <person name="Magnuson J."/>
            <person name="Mondo S."/>
            <person name="Nolan M."/>
            <person name="Ohm R."/>
            <person name="Pangilinan J."/>
            <person name="Park H.-J."/>
            <person name="Ramirez L."/>
            <person name="Alfaro M."/>
            <person name="Sun H."/>
            <person name="Tritt A."/>
            <person name="Yoshinaga Y."/>
            <person name="Zwiers L.-H."/>
            <person name="Turgeon B."/>
            <person name="Goodwin S."/>
            <person name="Spatafora J."/>
            <person name="Crous P."/>
            <person name="Grigoriev I."/>
        </authorList>
    </citation>
    <scope>NUCLEOTIDE SEQUENCE</scope>
    <source>
        <strain evidence="9">CBS 627.86</strain>
    </source>
</reference>
<keyword evidence="2 7" id="KW-0812">Transmembrane</keyword>
<dbReference type="Proteomes" id="UP000799770">
    <property type="component" value="Unassembled WGS sequence"/>
</dbReference>
<dbReference type="PANTHER" id="PTHR33048">
    <property type="entry name" value="PTH11-LIKE INTEGRAL MEMBRANE PROTEIN (AFU_ORTHOLOGUE AFUA_5G11245)"/>
    <property type="match status" value="1"/>
</dbReference>
<keyword evidence="3 7" id="KW-1133">Transmembrane helix</keyword>
<evidence type="ECO:0000256" key="1">
    <source>
        <dbReference type="ARBA" id="ARBA00004141"/>
    </source>
</evidence>
<evidence type="ECO:0000256" key="5">
    <source>
        <dbReference type="ARBA" id="ARBA00038359"/>
    </source>
</evidence>
<feature type="transmembrane region" description="Helical" evidence="7">
    <location>
        <begin position="148"/>
        <end position="170"/>
    </location>
</feature>
<feature type="transmembrane region" description="Helical" evidence="7">
    <location>
        <begin position="238"/>
        <end position="259"/>
    </location>
</feature>
<comment type="similarity">
    <text evidence="5">Belongs to the SAT4 family.</text>
</comment>
<dbReference type="OrthoDB" id="444631at2759"/>
<dbReference type="EMBL" id="ML977322">
    <property type="protein sequence ID" value="KAF2115746.1"/>
    <property type="molecule type" value="Genomic_DNA"/>
</dbReference>
<dbReference type="InterPro" id="IPR049326">
    <property type="entry name" value="Rhodopsin_dom_fungi"/>
</dbReference>
<evidence type="ECO:0000313" key="10">
    <source>
        <dbReference type="Proteomes" id="UP000799770"/>
    </source>
</evidence>
<keyword evidence="4 7" id="KW-0472">Membrane</keyword>
<dbReference type="InterPro" id="IPR052337">
    <property type="entry name" value="SAT4-like"/>
</dbReference>
<dbReference type="Pfam" id="PF20684">
    <property type="entry name" value="Fung_rhodopsin"/>
    <property type="match status" value="1"/>
</dbReference>
<evidence type="ECO:0000256" key="6">
    <source>
        <dbReference type="SAM" id="MobiDB-lite"/>
    </source>
</evidence>
<sequence length="391" mass="42772">MSPDMMAQMDLQPLSPPPPNVTVNVPPKWHGQGIIIAASIMMPLMVLMATIRVYSKCYLPRKWTFDDYVFLLSFIAGVSLISLQVALMTGGAYGYHAWEVTVGDLTKSVLLRSFVLQVMAGPLTWAIKLSLFSLIYTAFQPLTYVRRFVYAGIALTGIYYISSALVNAIVCGPRPRGGTDRPAYLAGMAGPECGDSAGIIQIYSIASGAVNVICDLYLFILPLPAISKLNLPTRRKAGVFLIFLAGAGACVMSVVALVYRTKGYSRERSSWKHDTTYQNMTLTTVTIVENSVGVIIPCMAPCAKALKHASTNLSSYLGSRMSGFKRTSSTDPSSKEEKELQPMARRILPNGQPFSQTDTIDRMLMQFPSHSGEYEVGQSRAGKSEESRDWA</sequence>
<evidence type="ECO:0000256" key="3">
    <source>
        <dbReference type="ARBA" id="ARBA00022989"/>
    </source>
</evidence>
<feature type="transmembrane region" description="Helical" evidence="7">
    <location>
        <begin position="67"/>
        <end position="94"/>
    </location>
</feature>
<evidence type="ECO:0000256" key="4">
    <source>
        <dbReference type="ARBA" id="ARBA00023136"/>
    </source>
</evidence>
<dbReference type="PANTHER" id="PTHR33048:SF158">
    <property type="entry name" value="MEMBRANE PROTEIN PTH11-LIKE, PUTATIVE-RELATED"/>
    <property type="match status" value="1"/>
</dbReference>
<dbReference type="AlphaFoldDB" id="A0A6A5Z953"/>
<comment type="subcellular location">
    <subcellularLocation>
        <location evidence="1">Membrane</location>
        <topology evidence="1">Multi-pass membrane protein</topology>
    </subcellularLocation>
</comment>
<keyword evidence="10" id="KW-1185">Reference proteome</keyword>
<dbReference type="GO" id="GO:0016020">
    <property type="term" value="C:membrane"/>
    <property type="evidence" value="ECO:0007669"/>
    <property type="project" value="UniProtKB-SubCell"/>
</dbReference>
<gene>
    <name evidence="9" type="ORF">BDV96DRAFT_574401</name>
</gene>
<evidence type="ECO:0000259" key="8">
    <source>
        <dbReference type="Pfam" id="PF20684"/>
    </source>
</evidence>
<organism evidence="9 10">
    <name type="scientific">Lophiotrema nucula</name>
    <dbReference type="NCBI Taxonomy" id="690887"/>
    <lineage>
        <taxon>Eukaryota</taxon>
        <taxon>Fungi</taxon>
        <taxon>Dikarya</taxon>
        <taxon>Ascomycota</taxon>
        <taxon>Pezizomycotina</taxon>
        <taxon>Dothideomycetes</taxon>
        <taxon>Pleosporomycetidae</taxon>
        <taxon>Pleosporales</taxon>
        <taxon>Lophiotremataceae</taxon>
        <taxon>Lophiotrema</taxon>
    </lineage>
</organism>
<feature type="transmembrane region" description="Helical" evidence="7">
    <location>
        <begin position="34"/>
        <end position="55"/>
    </location>
</feature>